<dbReference type="InterPro" id="IPR036259">
    <property type="entry name" value="MFS_trans_sf"/>
</dbReference>
<evidence type="ECO:0000256" key="7">
    <source>
        <dbReference type="SAM" id="Phobius"/>
    </source>
</evidence>
<evidence type="ECO:0000256" key="2">
    <source>
        <dbReference type="ARBA" id="ARBA00022448"/>
    </source>
</evidence>
<dbReference type="PROSITE" id="PS00216">
    <property type="entry name" value="SUGAR_TRANSPORT_1"/>
    <property type="match status" value="2"/>
</dbReference>
<protein>
    <submittedName>
        <fullName evidence="10">Organic cation/carnitine transporter 7-like</fullName>
    </submittedName>
</protein>
<dbReference type="SUPFAM" id="SSF103473">
    <property type="entry name" value="MFS general substrate transporter"/>
    <property type="match status" value="1"/>
</dbReference>
<reference evidence="10" key="1">
    <citation type="submission" date="2025-08" db="UniProtKB">
        <authorList>
            <consortium name="RefSeq"/>
        </authorList>
    </citation>
    <scope>IDENTIFICATION</scope>
</reference>
<feature type="transmembrane region" description="Helical" evidence="7">
    <location>
        <begin position="93"/>
        <end position="112"/>
    </location>
</feature>
<dbReference type="InterPro" id="IPR005828">
    <property type="entry name" value="MFS_sugar_transport-like"/>
</dbReference>
<keyword evidence="4 7" id="KW-1133">Transmembrane helix</keyword>
<dbReference type="InterPro" id="IPR005829">
    <property type="entry name" value="Sugar_transporter_CS"/>
</dbReference>
<feature type="transmembrane region" description="Helical" evidence="7">
    <location>
        <begin position="458"/>
        <end position="479"/>
    </location>
</feature>
<keyword evidence="9" id="KW-1185">Reference proteome</keyword>
<dbReference type="Pfam" id="PF00083">
    <property type="entry name" value="Sugar_tr"/>
    <property type="match status" value="1"/>
</dbReference>
<dbReference type="GeneID" id="105173843"/>
<dbReference type="PANTHER" id="PTHR23511:SF5">
    <property type="entry name" value="MAJOR FACILITATOR-TYPE TRANSPORTER HXNZ-RELATED"/>
    <property type="match status" value="1"/>
</dbReference>
<dbReference type="AlphaFoldDB" id="A0A6I9U8I7"/>
<dbReference type="KEGG" id="sind:105173843"/>
<feature type="transmembrane region" description="Helical" evidence="7">
    <location>
        <begin position="325"/>
        <end position="347"/>
    </location>
</feature>
<evidence type="ECO:0000256" key="4">
    <source>
        <dbReference type="ARBA" id="ARBA00022989"/>
    </source>
</evidence>
<feature type="transmembrane region" description="Helical" evidence="7">
    <location>
        <begin position="429"/>
        <end position="451"/>
    </location>
</feature>
<name>A0A6I9U8I7_SESIN</name>
<keyword evidence="5 7" id="KW-0472">Membrane</keyword>
<comment type="subcellular location">
    <subcellularLocation>
        <location evidence="1">Membrane</location>
        <topology evidence="1">Multi-pass membrane protein</topology>
    </subcellularLocation>
</comment>
<feature type="transmembrane region" description="Helical" evidence="7">
    <location>
        <begin position="359"/>
        <end position="384"/>
    </location>
</feature>
<dbReference type="PANTHER" id="PTHR23511">
    <property type="entry name" value="SYNAPTIC VESICLE GLYCOPROTEIN 2"/>
    <property type="match status" value="1"/>
</dbReference>
<evidence type="ECO:0000256" key="6">
    <source>
        <dbReference type="ARBA" id="ARBA00044504"/>
    </source>
</evidence>
<feature type="transmembrane region" description="Helical" evidence="7">
    <location>
        <begin position="65"/>
        <end position="86"/>
    </location>
</feature>
<dbReference type="InParanoid" id="A0A6I9U8I7"/>
<sequence length="492" mass="53524">MMGDRESDGYTVDEALSSVGFGTFQGLALVFAGIGWFADAMEITLLSFIGPALESEWSLSPTEESLLSTAVFGGMIVGSYFLGFIADAYGRRMGIRGVAMITFAAGLLSAFSPDYKSLVVLRFIVGFGAAGGHVYSAWFLEFIPTSNRGAWILVMSFSWIIGELLEASLAWIIMPRWGWRWLLALSSVPSLAVLFMSSFAPETPRYLFIKGRTNEAVRVLEKIALINRKELPTGNLVSDYQTSQPEDETPLLLSSKTRGVEKWLGSLSQLFSSDLLCTTLLSWILFFAYTFAYYGIQLMISALSSDQSDCRSLSIFPKNAEKGSLYVNVFITCLAELPALLLAMLLVERLGRKRCMEILTLLTVVFILPLLSHQNATVTTALLVSGRMFLSAAFTTLSLYAKEVYPTSVRSSGFGLALVYPTSVRASGYGLATAVGRIGGMICPLVAVGLVRGCHQTLAVVVFGIIILISGICVVFFPFETKGRGLTDVVSN</sequence>
<evidence type="ECO:0000256" key="3">
    <source>
        <dbReference type="ARBA" id="ARBA00022692"/>
    </source>
</evidence>
<evidence type="ECO:0000256" key="1">
    <source>
        <dbReference type="ARBA" id="ARBA00004141"/>
    </source>
</evidence>
<dbReference type="InterPro" id="IPR020846">
    <property type="entry name" value="MFS_dom"/>
</dbReference>
<gene>
    <name evidence="10" type="primary">LOC105173843</name>
</gene>
<keyword evidence="2" id="KW-0813">Transport</keyword>
<dbReference type="GO" id="GO:0022857">
    <property type="term" value="F:transmembrane transporter activity"/>
    <property type="evidence" value="ECO:0007669"/>
    <property type="project" value="InterPro"/>
</dbReference>
<feature type="transmembrane region" description="Helical" evidence="7">
    <location>
        <begin position="275"/>
        <end position="296"/>
    </location>
</feature>
<dbReference type="GO" id="GO:0016020">
    <property type="term" value="C:membrane"/>
    <property type="evidence" value="ECO:0007669"/>
    <property type="project" value="UniProtKB-SubCell"/>
</dbReference>
<proteinExistence type="inferred from homology"/>
<dbReference type="Gene3D" id="1.20.1250.20">
    <property type="entry name" value="MFS general substrate transporter like domains"/>
    <property type="match status" value="2"/>
</dbReference>
<keyword evidence="3 7" id="KW-0812">Transmembrane</keyword>
<accession>A0A6I9U8I7</accession>
<dbReference type="PROSITE" id="PS50850">
    <property type="entry name" value="MFS"/>
    <property type="match status" value="1"/>
</dbReference>
<feature type="transmembrane region" description="Helical" evidence="7">
    <location>
        <begin position="27"/>
        <end position="53"/>
    </location>
</feature>
<evidence type="ECO:0000313" key="10">
    <source>
        <dbReference type="RefSeq" id="XP_011094025.1"/>
    </source>
</evidence>
<dbReference type="Proteomes" id="UP000504604">
    <property type="component" value="Linkage group LG11"/>
</dbReference>
<evidence type="ECO:0000313" key="9">
    <source>
        <dbReference type="Proteomes" id="UP000504604"/>
    </source>
</evidence>
<evidence type="ECO:0000259" key="8">
    <source>
        <dbReference type="PROSITE" id="PS50850"/>
    </source>
</evidence>
<feature type="transmembrane region" description="Helical" evidence="7">
    <location>
        <begin position="118"/>
        <end position="138"/>
    </location>
</feature>
<evidence type="ECO:0000256" key="5">
    <source>
        <dbReference type="ARBA" id="ARBA00023136"/>
    </source>
</evidence>
<feature type="transmembrane region" description="Helical" evidence="7">
    <location>
        <begin position="150"/>
        <end position="173"/>
    </location>
</feature>
<feature type="transmembrane region" description="Helical" evidence="7">
    <location>
        <begin position="179"/>
        <end position="200"/>
    </location>
</feature>
<organism evidence="9 10">
    <name type="scientific">Sesamum indicum</name>
    <name type="common">Oriental sesame</name>
    <name type="synonym">Sesamum orientale</name>
    <dbReference type="NCBI Taxonomy" id="4182"/>
    <lineage>
        <taxon>Eukaryota</taxon>
        <taxon>Viridiplantae</taxon>
        <taxon>Streptophyta</taxon>
        <taxon>Embryophyta</taxon>
        <taxon>Tracheophyta</taxon>
        <taxon>Spermatophyta</taxon>
        <taxon>Magnoliopsida</taxon>
        <taxon>eudicotyledons</taxon>
        <taxon>Gunneridae</taxon>
        <taxon>Pentapetalae</taxon>
        <taxon>asterids</taxon>
        <taxon>lamiids</taxon>
        <taxon>Lamiales</taxon>
        <taxon>Pedaliaceae</taxon>
        <taxon>Sesamum</taxon>
    </lineage>
</organism>
<comment type="similarity">
    <text evidence="6">Belongs to the major facilitator superfamily. Phosphate:H(+) symporter (TC 2.A.1.9) family.</text>
</comment>
<dbReference type="OrthoDB" id="4139357at2759"/>
<feature type="domain" description="Major facilitator superfamily (MFS) profile" evidence="8">
    <location>
        <begin position="28"/>
        <end position="482"/>
    </location>
</feature>
<dbReference type="RefSeq" id="XP_011094025.1">
    <property type="nucleotide sequence ID" value="XM_011095723.2"/>
</dbReference>